<proteinExistence type="predicted"/>
<dbReference type="AlphaFoldDB" id="A0AB33CGB4"/>
<dbReference type="Proteomes" id="UP000198357">
    <property type="component" value="Chromosome"/>
</dbReference>
<evidence type="ECO:0000313" key="1">
    <source>
        <dbReference type="EMBL" id="ASK91414.1"/>
    </source>
</evidence>
<name>A0AB33CGB4_XANCI</name>
<dbReference type="EMBL" id="CP022263">
    <property type="protein sequence ID" value="ASK91414.1"/>
    <property type="molecule type" value="Genomic_DNA"/>
</dbReference>
<organism evidence="1 2">
    <name type="scientific">Xanthomonas citri pv. vignicola</name>
    <dbReference type="NCBI Taxonomy" id="473426"/>
    <lineage>
        <taxon>Bacteria</taxon>
        <taxon>Pseudomonadati</taxon>
        <taxon>Pseudomonadota</taxon>
        <taxon>Gammaproteobacteria</taxon>
        <taxon>Lysobacterales</taxon>
        <taxon>Lysobacteraceae</taxon>
        <taxon>Xanthomonas</taxon>
    </lineage>
</organism>
<gene>
    <name evidence="1" type="ORF">XcvCFBP7111P_07795</name>
</gene>
<accession>A0AB33CGB4</accession>
<evidence type="ECO:0000313" key="2">
    <source>
        <dbReference type="Proteomes" id="UP000198357"/>
    </source>
</evidence>
<protein>
    <submittedName>
        <fullName evidence="1">Uncharacterized protein</fullName>
    </submittedName>
</protein>
<reference evidence="1 2" key="1">
    <citation type="submission" date="2017-06" db="EMBL/GenBank/DDBJ databases">
        <title>First complete genome sequences of Xanthomonas citri pv. vignicola strains CFBP 7111, CFBP 7112 and CFBP 7113 using long-read technology.</title>
        <authorList>
            <person name="Ruh M."/>
            <person name="Briand M."/>
            <person name="Bonneau S."/>
            <person name="Jacques M.A."/>
            <person name="Chen N.W.G."/>
        </authorList>
    </citation>
    <scope>NUCLEOTIDE SEQUENCE [LARGE SCALE GENOMIC DNA]</scope>
    <source>
        <strain evidence="1 2">CFBP7111</strain>
    </source>
</reference>
<sequence>MDARRSVLCRPIGAENASRLCSPHRCRQPATPRALCHPDSGRRAHNSTLASPRFSARRNIGVIVRAGAMLPSNRCNEGFTAAMLHDGRVHSRARVRPGATSS</sequence>